<dbReference type="HOGENOM" id="CLU_1741709_0_0_1"/>
<dbReference type="AlphaFoldDB" id="R0JR78"/>
<keyword evidence="2" id="KW-1185">Reference proteome</keyword>
<reference evidence="1 2" key="1">
    <citation type="journal article" date="2012" name="PLoS Pathog.">
        <title>Diverse lifestyles and strategies of plant pathogenesis encoded in the genomes of eighteen Dothideomycetes fungi.</title>
        <authorList>
            <person name="Ohm R.A."/>
            <person name="Feau N."/>
            <person name="Henrissat B."/>
            <person name="Schoch C.L."/>
            <person name="Horwitz B.A."/>
            <person name="Barry K.W."/>
            <person name="Condon B.J."/>
            <person name="Copeland A.C."/>
            <person name="Dhillon B."/>
            <person name="Glaser F."/>
            <person name="Hesse C.N."/>
            <person name="Kosti I."/>
            <person name="LaButti K."/>
            <person name="Lindquist E.A."/>
            <person name="Lucas S."/>
            <person name="Salamov A.A."/>
            <person name="Bradshaw R.E."/>
            <person name="Ciuffetti L."/>
            <person name="Hamelin R.C."/>
            <person name="Kema G.H.J."/>
            <person name="Lawrence C."/>
            <person name="Scott J.A."/>
            <person name="Spatafora J.W."/>
            <person name="Turgeon B.G."/>
            <person name="de Wit P.J.G.M."/>
            <person name="Zhong S."/>
            <person name="Goodwin S.B."/>
            <person name="Grigoriev I.V."/>
        </authorList>
    </citation>
    <scope>NUCLEOTIDE SEQUENCE [LARGE SCALE GENOMIC DNA]</scope>
    <source>
        <strain evidence="2">28A</strain>
    </source>
</reference>
<proteinExistence type="predicted"/>
<dbReference type="RefSeq" id="XP_008028761.1">
    <property type="nucleotide sequence ID" value="XM_008030570.1"/>
</dbReference>
<accession>R0JR78</accession>
<dbReference type="OrthoDB" id="10339229at2759"/>
<reference evidence="1 2" key="2">
    <citation type="journal article" date="2013" name="PLoS Genet.">
        <title>Comparative genome structure, secondary metabolite, and effector coding capacity across Cochliobolus pathogens.</title>
        <authorList>
            <person name="Condon B.J."/>
            <person name="Leng Y."/>
            <person name="Wu D."/>
            <person name="Bushley K.E."/>
            <person name="Ohm R.A."/>
            <person name="Otillar R."/>
            <person name="Martin J."/>
            <person name="Schackwitz W."/>
            <person name="Grimwood J."/>
            <person name="MohdZainudin N."/>
            <person name="Xue C."/>
            <person name="Wang R."/>
            <person name="Manning V.A."/>
            <person name="Dhillon B."/>
            <person name="Tu Z.J."/>
            <person name="Steffenson B.J."/>
            <person name="Salamov A."/>
            <person name="Sun H."/>
            <person name="Lowry S."/>
            <person name="LaButti K."/>
            <person name="Han J."/>
            <person name="Copeland A."/>
            <person name="Lindquist E."/>
            <person name="Barry K."/>
            <person name="Schmutz J."/>
            <person name="Baker S.E."/>
            <person name="Ciuffetti L.M."/>
            <person name="Grigoriev I.V."/>
            <person name="Zhong S."/>
            <person name="Turgeon B.G."/>
        </authorList>
    </citation>
    <scope>NUCLEOTIDE SEQUENCE [LARGE SCALE GENOMIC DNA]</scope>
    <source>
        <strain evidence="2">28A</strain>
    </source>
</reference>
<sequence length="150" mass="17367">MPSAFVLVRTQHTRDYTKPDVEITYNLHNKLKTPYSLDPSLQWSESAPLRDPVLHRRSNITLAAGTQKVLGVDIELLRASYIRRLLYDELLGRVCGEMREAMTEGALGLQWYGDSVDFYTGAHMRCAANTTRSYERHVWWDIFEVFVDLE</sequence>
<dbReference type="EMBL" id="KB908833">
    <property type="protein sequence ID" value="EOA83618.1"/>
    <property type="molecule type" value="Genomic_DNA"/>
</dbReference>
<protein>
    <submittedName>
        <fullName evidence="1">Uncharacterized protein</fullName>
    </submittedName>
</protein>
<gene>
    <name evidence="1" type="ORF">SETTUDRAFT_22314</name>
</gene>
<name>R0JR78_EXST2</name>
<evidence type="ECO:0000313" key="2">
    <source>
        <dbReference type="Proteomes" id="UP000016935"/>
    </source>
</evidence>
<organism evidence="1 2">
    <name type="scientific">Exserohilum turcicum (strain 28A)</name>
    <name type="common">Northern leaf blight fungus</name>
    <name type="synonym">Setosphaeria turcica</name>
    <dbReference type="NCBI Taxonomy" id="671987"/>
    <lineage>
        <taxon>Eukaryota</taxon>
        <taxon>Fungi</taxon>
        <taxon>Dikarya</taxon>
        <taxon>Ascomycota</taxon>
        <taxon>Pezizomycotina</taxon>
        <taxon>Dothideomycetes</taxon>
        <taxon>Pleosporomycetidae</taxon>
        <taxon>Pleosporales</taxon>
        <taxon>Pleosporineae</taxon>
        <taxon>Pleosporaceae</taxon>
        <taxon>Exserohilum</taxon>
    </lineage>
</organism>
<evidence type="ECO:0000313" key="1">
    <source>
        <dbReference type="EMBL" id="EOA83618.1"/>
    </source>
</evidence>
<dbReference type="Proteomes" id="UP000016935">
    <property type="component" value="Unassembled WGS sequence"/>
</dbReference>
<dbReference type="GeneID" id="19402531"/>